<sequence>MPGRVLVVDDLLPNLKLFEAKLAAEYYDVDLAQNGEMALARAHAHPPDIVLLDIMMPGMDGYEVCRRLKSDPETAHIPVVMVTALSDSVERVRALEAGADDFLTKPINDLALFARVRSLTRLKMMLDELRLREQTISDFGVGATAPLPLDESGDNARVLVVDDSEIERDFLADRLKRTHSVSAVGTATEALDLARTAGFDLIVINLLIESFDPLRLCSQLRAIDETRQTPILVIVGHDDVERMAKALDLGVNDYLMMPLDVNELGARVRTQVRRKRYQDRLRQNYQRSIALAATDGLTGLYNRRYLSAHLHRMFMRAGHDGRPLAVLMLDIDRFKQLNDTYGHDAGDRVLQAIADRMSRHVRGVDLVARYGGEEFVMVLPDSDHRSAREVAERVRSVISGQPIVIDDEGTKVTVTASLGGAERIAADQDADDMLRRADQALYRAKAAGRDCFIFDRPT</sequence>
<dbReference type="SUPFAM" id="SSF52172">
    <property type="entry name" value="CheY-like"/>
    <property type="match status" value="2"/>
</dbReference>
<evidence type="ECO:0000313" key="6">
    <source>
        <dbReference type="EMBL" id="KYO52174.1"/>
    </source>
</evidence>
<dbReference type="Gene3D" id="3.30.70.270">
    <property type="match status" value="1"/>
</dbReference>
<dbReference type="NCBIfam" id="TIGR00254">
    <property type="entry name" value="GGDEF"/>
    <property type="match status" value="1"/>
</dbReference>
<dbReference type="NCBIfam" id="NF007135">
    <property type="entry name" value="PRK09581.1"/>
    <property type="match status" value="1"/>
</dbReference>
<dbReference type="SMART" id="SM00448">
    <property type="entry name" value="REC"/>
    <property type="match status" value="2"/>
</dbReference>
<comment type="catalytic activity">
    <reaction evidence="2">
        <text>2 GTP = 3',3'-c-di-GMP + 2 diphosphate</text>
        <dbReference type="Rhea" id="RHEA:24898"/>
        <dbReference type="ChEBI" id="CHEBI:33019"/>
        <dbReference type="ChEBI" id="CHEBI:37565"/>
        <dbReference type="ChEBI" id="CHEBI:58805"/>
        <dbReference type="EC" id="2.7.7.65"/>
    </reaction>
</comment>
<dbReference type="FunFam" id="3.40.50.2300:FF:000574">
    <property type="entry name" value="Response regulator PleD"/>
    <property type="match status" value="1"/>
</dbReference>
<dbReference type="OrthoDB" id="9812260at2"/>
<organism evidence="6 7">
    <name type="scientific">Tistrella mobilis</name>
    <dbReference type="NCBI Taxonomy" id="171437"/>
    <lineage>
        <taxon>Bacteria</taxon>
        <taxon>Pseudomonadati</taxon>
        <taxon>Pseudomonadota</taxon>
        <taxon>Alphaproteobacteria</taxon>
        <taxon>Geminicoccales</taxon>
        <taxon>Geminicoccaceae</taxon>
        <taxon>Tistrella</taxon>
    </lineage>
</organism>
<evidence type="ECO:0000313" key="7">
    <source>
        <dbReference type="Proteomes" id="UP000075787"/>
    </source>
</evidence>
<dbReference type="FunFam" id="3.30.70.270:FF:000001">
    <property type="entry name" value="Diguanylate cyclase domain protein"/>
    <property type="match status" value="1"/>
</dbReference>
<dbReference type="GO" id="GO:0005886">
    <property type="term" value="C:plasma membrane"/>
    <property type="evidence" value="ECO:0007669"/>
    <property type="project" value="TreeGrafter"/>
</dbReference>
<reference evidence="6 7" key="1">
    <citation type="submission" date="2015-12" db="EMBL/GenBank/DDBJ databases">
        <title>Genome sequence of Tistrella mobilis MCCC 1A02139.</title>
        <authorList>
            <person name="Lu L."/>
            <person name="Lai Q."/>
            <person name="Shao Z."/>
            <person name="Qian P."/>
        </authorList>
    </citation>
    <scope>NUCLEOTIDE SEQUENCE [LARGE SCALE GENOMIC DNA]</scope>
    <source>
        <strain evidence="6 7">MCCC 1A02139</strain>
    </source>
</reference>
<feature type="domain" description="GGDEF" evidence="5">
    <location>
        <begin position="322"/>
        <end position="457"/>
    </location>
</feature>
<evidence type="ECO:0000256" key="1">
    <source>
        <dbReference type="ARBA" id="ARBA00012528"/>
    </source>
</evidence>
<dbReference type="AlphaFoldDB" id="A0A162KUV6"/>
<dbReference type="CDD" id="cd01949">
    <property type="entry name" value="GGDEF"/>
    <property type="match status" value="1"/>
</dbReference>
<dbReference type="InterPro" id="IPR000160">
    <property type="entry name" value="GGDEF_dom"/>
</dbReference>
<evidence type="ECO:0000256" key="3">
    <source>
        <dbReference type="PROSITE-ProRule" id="PRU00169"/>
    </source>
</evidence>
<dbReference type="SUPFAM" id="SSF55073">
    <property type="entry name" value="Nucleotide cyclase"/>
    <property type="match status" value="1"/>
</dbReference>
<comment type="caution">
    <text evidence="6">The sequence shown here is derived from an EMBL/GenBank/DDBJ whole genome shotgun (WGS) entry which is preliminary data.</text>
</comment>
<dbReference type="InterPro" id="IPR043128">
    <property type="entry name" value="Rev_trsase/Diguanyl_cyclase"/>
</dbReference>
<dbReference type="PROSITE" id="PS50887">
    <property type="entry name" value="GGDEF"/>
    <property type="match status" value="1"/>
</dbReference>
<proteinExistence type="predicted"/>
<dbReference type="Pfam" id="PF00990">
    <property type="entry name" value="GGDEF"/>
    <property type="match status" value="1"/>
</dbReference>
<accession>A0A162KUV6</accession>
<dbReference type="PANTHER" id="PTHR45138">
    <property type="entry name" value="REGULATORY COMPONENTS OF SENSORY TRANSDUCTION SYSTEM"/>
    <property type="match status" value="1"/>
</dbReference>
<name>A0A162KUV6_9PROT</name>
<dbReference type="SMART" id="SM00267">
    <property type="entry name" value="GGDEF"/>
    <property type="match status" value="1"/>
</dbReference>
<feature type="modified residue" description="4-aspartylphosphate" evidence="3">
    <location>
        <position position="53"/>
    </location>
</feature>
<dbReference type="EMBL" id="LPZR01000160">
    <property type="protein sequence ID" value="KYO52174.1"/>
    <property type="molecule type" value="Genomic_DNA"/>
</dbReference>
<dbReference type="GO" id="GO:1902201">
    <property type="term" value="P:negative regulation of bacterial-type flagellum-dependent cell motility"/>
    <property type="evidence" value="ECO:0007669"/>
    <property type="project" value="TreeGrafter"/>
</dbReference>
<dbReference type="InterPro" id="IPR050469">
    <property type="entry name" value="Diguanylate_Cyclase"/>
</dbReference>
<protein>
    <recommendedName>
        <fullName evidence="1">diguanylate cyclase</fullName>
        <ecNumber evidence="1">2.7.7.65</ecNumber>
    </recommendedName>
</protein>
<feature type="domain" description="Response regulatory" evidence="4">
    <location>
        <begin position="4"/>
        <end position="120"/>
    </location>
</feature>
<dbReference type="Proteomes" id="UP000075787">
    <property type="component" value="Unassembled WGS sequence"/>
</dbReference>
<dbReference type="RefSeq" id="WP_062764662.1">
    <property type="nucleotide sequence ID" value="NZ_CP121027.1"/>
</dbReference>
<gene>
    <name evidence="6" type="primary">pleD</name>
    <name evidence="6" type="ORF">AUP44_06020</name>
</gene>
<feature type="domain" description="Response regulatory" evidence="4">
    <location>
        <begin position="157"/>
        <end position="272"/>
    </location>
</feature>
<dbReference type="Gene3D" id="3.40.50.2300">
    <property type="match status" value="2"/>
</dbReference>
<keyword evidence="3" id="KW-0597">Phosphoprotein</keyword>
<dbReference type="EC" id="2.7.7.65" evidence="1"/>
<dbReference type="GO" id="GO:0052621">
    <property type="term" value="F:diguanylate cyclase activity"/>
    <property type="evidence" value="ECO:0007669"/>
    <property type="project" value="UniProtKB-EC"/>
</dbReference>
<evidence type="ECO:0000259" key="5">
    <source>
        <dbReference type="PROSITE" id="PS50887"/>
    </source>
</evidence>
<dbReference type="PROSITE" id="PS50110">
    <property type="entry name" value="RESPONSE_REGULATORY"/>
    <property type="match status" value="2"/>
</dbReference>
<comment type="caution">
    <text evidence="3">Lacks conserved residue(s) required for the propagation of feature annotation.</text>
</comment>
<dbReference type="GO" id="GO:0043709">
    <property type="term" value="P:cell adhesion involved in single-species biofilm formation"/>
    <property type="evidence" value="ECO:0007669"/>
    <property type="project" value="TreeGrafter"/>
</dbReference>
<dbReference type="InterPro" id="IPR011006">
    <property type="entry name" value="CheY-like_superfamily"/>
</dbReference>
<dbReference type="CDD" id="cd17538">
    <property type="entry name" value="REC_D1_PleD-like"/>
    <property type="match status" value="1"/>
</dbReference>
<dbReference type="GO" id="GO:0000160">
    <property type="term" value="P:phosphorelay signal transduction system"/>
    <property type="evidence" value="ECO:0007669"/>
    <property type="project" value="InterPro"/>
</dbReference>
<dbReference type="InterPro" id="IPR029787">
    <property type="entry name" value="Nucleotide_cyclase"/>
</dbReference>
<dbReference type="PANTHER" id="PTHR45138:SF9">
    <property type="entry name" value="DIGUANYLATE CYCLASE DGCM-RELATED"/>
    <property type="match status" value="1"/>
</dbReference>
<dbReference type="InterPro" id="IPR001789">
    <property type="entry name" value="Sig_transdc_resp-reg_receiver"/>
</dbReference>
<dbReference type="Pfam" id="PF00072">
    <property type="entry name" value="Response_reg"/>
    <property type="match status" value="2"/>
</dbReference>
<evidence type="ECO:0000256" key="2">
    <source>
        <dbReference type="ARBA" id="ARBA00034247"/>
    </source>
</evidence>
<dbReference type="GeneID" id="97243353"/>
<evidence type="ECO:0000259" key="4">
    <source>
        <dbReference type="PROSITE" id="PS50110"/>
    </source>
</evidence>